<dbReference type="GO" id="GO:0007155">
    <property type="term" value="P:cell adhesion"/>
    <property type="evidence" value="ECO:0007669"/>
    <property type="project" value="InterPro"/>
</dbReference>
<dbReference type="PANTHER" id="PTHR30288:SF0">
    <property type="entry name" value="FLAGELLAR HOOK-ASSOCIATED PROTEIN 2"/>
    <property type="match status" value="1"/>
</dbReference>
<keyword evidence="4 5" id="KW-0975">Bacterial flagellum</keyword>
<dbReference type="RefSeq" id="WP_232462376.1">
    <property type="nucleotide sequence ID" value="NZ_CP021109.1"/>
</dbReference>
<dbReference type="GO" id="GO:0005576">
    <property type="term" value="C:extracellular region"/>
    <property type="evidence" value="ECO:0007669"/>
    <property type="project" value="UniProtKB-SubCell"/>
</dbReference>
<dbReference type="Proteomes" id="UP000194139">
    <property type="component" value="Chromosome"/>
</dbReference>
<evidence type="ECO:0000313" key="8">
    <source>
        <dbReference type="EMBL" id="ARP86918.1"/>
    </source>
</evidence>
<keyword evidence="3" id="KW-0175">Coiled coil</keyword>
<dbReference type="GO" id="GO:0009421">
    <property type="term" value="C:bacterial-type flagellum filament cap"/>
    <property type="evidence" value="ECO:0007669"/>
    <property type="project" value="InterPro"/>
</dbReference>
<evidence type="ECO:0000256" key="5">
    <source>
        <dbReference type="RuleBase" id="RU362066"/>
    </source>
</evidence>
<dbReference type="InterPro" id="IPR040026">
    <property type="entry name" value="FliD"/>
</dbReference>
<feature type="domain" description="Flagellar hook-associated protein 2 C-terminal" evidence="7">
    <location>
        <begin position="228"/>
        <end position="454"/>
    </location>
</feature>
<proteinExistence type="inferred from homology"/>
<organism evidence="8 9">
    <name type="scientific">Bordetella genomosp. 9</name>
    <dbReference type="NCBI Taxonomy" id="1416803"/>
    <lineage>
        <taxon>Bacteria</taxon>
        <taxon>Pseudomonadati</taxon>
        <taxon>Pseudomonadota</taxon>
        <taxon>Betaproteobacteria</taxon>
        <taxon>Burkholderiales</taxon>
        <taxon>Alcaligenaceae</taxon>
        <taxon>Bordetella</taxon>
    </lineage>
</organism>
<evidence type="ECO:0000256" key="2">
    <source>
        <dbReference type="ARBA" id="ARBA00011255"/>
    </source>
</evidence>
<dbReference type="GO" id="GO:0071973">
    <property type="term" value="P:bacterial-type flagellum-dependent cell motility"/>
    <property type="evidence" value="ECO:0007669"/>
    <property type="project" value="TreeGrafter"/>
</dbReference>
<evidence type="ECO:0000256" key="4">
    <source>
        <dbReference type="ARBA" id="ARBA00023143"/>
    </source>
</evidence>
<dbReference type="Pfam" id="PF07195">
    <property type="entry name" value="FliD_C"/>
    <property type="match status" value="1"/>
</dbReference>
<dbReference type="GO" id="GO:0009424">
    <property type="term" value="C:bacterial-type flagellum hook"/>
    <property type="evidence" value="ECO:0007669"/>
    <property type="project" value="UniProtKB-UniRule"/>
</dbReference>
<comment type="function">
    <text evidence="5">Required for morphogenesis and for the elongation of the flagellar filament by facilitating polymerization of the flagellin monomers at the tip of growing filament. Forms a capping structure, which prevents flagellin subunits (transported through the central channel of the flagellum) from leaking out without polymerization at the distal end.</text>
</comment>
<reference evidence="8 9" key="1">
    <citation type="submission" date="2017-05" db="EMBL/GenBank/DDBJ databases">
        <title>Complete and WGS of Bordetella genogroups.</title>
        <authorList>
            <person name="Spilker T."/>
            <person name="LiPuma J."/>
        </authorList>
    </citation>
    <scope>NUCLEOTIDE SEQUENCE [LARGE SCALE GENOMIC DNA]</scope>
    <source>
        <strain evidence="8 9">AU17164</strain>
    </source>
</reference>
<sequence>MATSSLPPVTSLGSGSNLDLQGILDSLQANQEQQLTLIKNQQTRVSTQISAYGTLQQAVETLQTAAQKLADASTYSVTKASIGGGSTAFTAKTSAGATPATYNIKVKTLAVAEQLKSGAIADRTTALGSGGSITVTLADGTSKTVDISKDTSLNGIAKAINADDGIGVTATILNDGSGKSYLLLTSKETGEEAAVTKVTSTNATVQRVFGYDSAAPSATEGMQQMQAAADATLEINGIAVTSGSNTVDDIIDGVTLTLNTVTTDPVTMTISSDTSGVVTATQSFVTAYNTLKNVIASMTKYDASTETASVLTGDSTTRTISSSIAGALRVLSASGDTLRTIQDLGITTDPTDGTLDLNLDTLDSTHLHSLNDSLAKNPKDVATILQALGTNMSKAVDGILGDDGLIATRTEGLSETLDTLQDTYDRTSARIDADIANIRAQFVQLDAFVAQMNSTSSYLTQQFAALSNQNK</sequence>
<evidence type="ECO:0000313" key="9">
    <source>
        <dbReference type="Proteomes" id="UP000194139"/>
    </source>
</evidence>
<dbReference type="PANTHER" id="PTHR30288">
    <property type="entry name" value="FLAGELLAR CAP/ASSEMBLY PROTEIN FLID"/>
    <property type="match status" value="1"/>
</dbReference>
<dbReference type="InterPro" id="IPR010809">
    <property type="entry name" value="FliD_C"/>
</dbReference>
<dbReference type="EMBL" id="CP021109">
    <property type="protein sequence ID" value="ARP86918.1"/>
    <property type="molecule type" value="Genomic_DNA"/>
</dbReference>
<comment type="subcellular location">
    <subcellularLocation>
        <location evidence="5">Secreted</location>
    </subcellularLocation>
    <subcellularLocation>
        <location evidence="5">Bacterial flagellum</location>
    </subcellularLocation>
</comment>
<gene>
    <name evidence="8" type="ORF">CAL13_12385</name>
</gene>
<keyword evidence="9" id="KW-1185">Reference proteome</keyword>
<evidence type="ECO:0000259" key="6">
    <source>
        <dbReference type="Pfam" id="PF02465"/>
    </source>
</evidence>
<comment type="similarity">
    <text evidence="1 5">Belongs to the FliD family.</text>
</comment>
<evidence type="ECO:0000259" key="7">
    <source>
        <dbReference type="Pfam" id="PF07195"/>
    </source>
</evidence>
<evidence type="ECO:0000256" key="1">
    <source>
        <dbReference type="ARBA" id="ARBA00009764"/>
    </source>
</evidence>
<accession>A0A1W6Z0S6</accession>
<keyword evidence="5" id="KW-0964">Secreted</keyword>
<dbReference type="Pfam" id="PF02465">
    <property type="entry name" value="FliD_N"/>
    <property type="match status" value="1"/>
</dbReference>
<dbReference type="InterPro" id="IPR003481">
    <property type="entry name" value="FliD_N"/>
</dbReference>
<evidence type="ECO:0000256" key="3">
    <source>
        <dbReference type="ARBA" id="ARBA00023054"/>
    </source>
</evidence>
<feature type="domain" description="Flagellar hook-associated protein 2 N-terminal" evidence="6">
    <location>
        <begin position="16"/>
        <end position="112"/>
    </location>
</feature>
<protein>
    <recommendedName>
        <fullName evidence="5">Flagellar hook-associated protein 2</fullName>
        <shortName evidence="5">HAP2</shortName>
    </recommendedName>
    <alternativeName>
        <fullName evidence="5">Flagellar cap protein</fullName>
    </alternativeName>
</protein>
<dbReference type="AlphaFoldDB" id="A0A1W6Z0S6"/>
<comment type="subunit">
    <text evidence="2 5">Homopentamer.</text>
</comment>
<name>A0A1W6Z0S6_9BORD</name>